<feature type="transmembrane region" description="Helical" evidence="2">
    <location>
        <begin position="143"/>
        <end position="164"/>
    </location>
</feature>
<feature type="transmembrane region" description="Helical" evidence="2">
    <location>
        <begin position="109"/>
        <end position="131"/>
    </location>
</feature>
<feature type="transmembrane region" description="Helical" evidence="2">
    <location>
        <begin position="184"/>
        <end position="209"/>
    </location>
</feature>
<evidence type="ECO:0000256" key="1">
    <source>
        <dbReference type="SAM" id="MobiDB-lite"/>
    </source>
</evidence>
<feature type="compositionally biased region" description="Polar residues" evidence="1">
    <location>
        <begin position="319"/>
        <end position="337"/>
    </location>
</feature>
<dbReference type="OrthoDB" id="3038990at2759"/>
<evidence type="ECO:0000256" key="2">
    <source>
        <dbReference type="SAM" id="Phobius"/>
    </source>
</evidence>
<comment type="caution">
    <text evidence="3">The sequence shown here is derived from an EMBL/GenBank/DDBJ whole genome shotgun (WGS) entry which is preliminary data.</text>
</comment>
<keyword evidence="4" id="KW-1185">Reference proteome</keyword>
<sequence>MPTLPNPLTPMAWLPPDTAKQVEAAKLILAAIIGGWVWDVLMSLREEVKLFSRSIKLPGVVYMFARITTGCYVTAALLVNGMSSDLDESYVILILNIFFEVLELNDCQAMMTAIGVFACLSMSSNSLLFLFRIIAVFHDQRPIIYMFVFLWTATFGATMAAPFSLGGVHIGTTRYCTVERVKRFGTSGIVSSAVYDTLVFLAITVRLLMDTAAENWRQRLRILVGGRGMGHLSRALMQGDQQYYLATVCFGIVAAALILAPSVPITIGNLMAVPGVAVQNAMACRVFRHLKLGCITDTALTIAMGPSLHVQFNRPPSEDGTTSSGDGVSFASRQQVENLKGDVSERV</sequence>
<evidence type="ECO:0000313" key="3">
    <source>
        <dbReference type="EMBL" id="TCD71615.1"/>
    </source>
</evidence>
<proteinExistence type="predicted"/>
<dbReference type="STRING" id="92696.A0A4R0RXC0"/>
<keyword evidence="2" id="KW-0472">Membrane</keyword>
<keyword evidence="2" id="KW-1133">Transmembrane helix</keyword>
<dbReference type="EMBL" id="RWJN01000004">
    <property type="protein sequence ID" value="TCD71615.1"/>
    <property type="molecule type" value="Genomic_DNA"/>
</dbReference>
<dbReference type="Proteomes" id="UP000292702">
    <property type="component" value="Unassembled WGS sequence"/>
</dbReference>
<feature type="transmembrane region" description="Helical" evidence="2">
    <location>
        <begin position="61"/>
        <end position="79"/>
    </location>
</feature>
<dbReference type="AlphaFoldDB" id="A0A4R0RXC0"/>
<feature type="transmembrane region" description="Helical" evidence="2">
    <location>
        <begin position="24"/>
        <end position="41"/>
    </location>
</feature>
<gene>
    <name evidence="3" type="ORF">EIP91_007362</name>
</gene>
<reference evidence="3 4" key="1">
    <citation type="submission" date="2018-11" db="EMBL/GenBank/DDBJ databases">
        <title>Genome assembly of Steccherinum ochraceum LE-BIN_3174, the white-rot fungus of the Steccherinaceae family (The Residual Polyporoid clade, Polyporales, Basidiomycota).</title>
        <authorList>
            <person name="Fedorova T.V."/>
            <person name="Glazunova O.A."/>
            <person name="Landesman E.O."/>
            <person name="Moiseenko K.V."/>
            <person name="Psurtseva N.V."/>
            <person name="Savinova O.S."/>
            <person name="Shakhova N.V."/>
            <person name="Tyazhelova T.V."/>
            <person name="Vasina D.V."/>
        </authorList>
    </citation>
    <scope>NUCLEOTIDE SEQUENCE [LARGE SCALE GENOMIC DNA]</scope>
    <source>
        <strain evidence="3 4">LE-BIN_3174</strain>
    </source>
</reference>
<name>A0A4R0RXC0_9APHY</name>
<feature type="region of interest" description="Disordered" evidence="1">
    <location>
        <begin position="311"/>
        <end position="347"/>
    </location>
</feature>
<feature type="transmembrane region" description="Helical" evidence="2">
    <location>
        <begin position="243"/>
        <end position="263"/>
    </location>
</feature>
<protein>
    <submittedName>
        <fullName evidence="3">Uncharacterized protein</fullName>
    </submittedName>
</protein>
<organism evidence="3 4">
    <name type="scientific">Steccherinum ochraceum</name>
    <dbReference type="NCBI Taxonomy" id="92696"/>
    <lineage>
        <taxon>Eukaryota</taxon>
        <taxon>Fungi</taxon>
        <taxon>Dikarya</taxon>
        <taxon>Basidiomycota</taxon>
        <taxon>Agaricomycotina</taxon>
        <taxon>Agaricomycetes</taxon>
        <taxon>Polyporales</taxon>
        <taxon>Steccherinaceae</taxon>
        <taxon>Steccherinum</taxon>
    </lineage>
</organism>
<accession>A0A4R0RXC0</accession>
<keyword evidence="2" id="KW-0812">Transmembrane</keyword>
<evidence type="ECO:0000313" key="4">
    <source>
        <dbReference type="Proteomes" id="UP000292702"/>
    </source>
</evidence>